<accession>A0A059F6C9</accession>
<gene>
    <name evidence="1" type="ORF">HJA_16510</name>
</gene>
<evidence type="ECO:0000313" key="2">
    <source>
        <dbReference type="Proteomes" id="UP000024816"/>
    </source>
</evidence>
<dbReference type="EMBL" id="ARYJ01000016">
    <property type="protein sequence ID" value="KCZ83910.1"/>
    <property type="molecule type" value="Genomic_DNA"/>
</dbReference>
<dbReference type="Proteomes" id="UP000024816">
    <property type="component" value="Unassembled WGS sequence"/>
</dbReference>
<protein>
    <submittedName>
        <fullName evidence="1">Uncharacterized protein</fullName>
    </submittedName>
</protein>
<organism evidence="1 2">
    <name type="scientific">Hyphomonas jannaschiana VP2</name>
    <dbReference type="NCBI Taxonomy" id="1280952"/>
    <lineage>
        <taxon>Bacteria</taxon>
        <taxon>Pseudomonadati</taxon>
        <taxon>Pseudomonadota</taxon>
        <taxon>Alphaproteobacteria</taxon>
        <taxon>Hyphomonadales</taxon>
        <taxon>Hyphomonadaceae</taxon>
        <taxon>Hyphomonas</taxon>
    </lineage>
</organism>
<reference evidence="1 2" key="1">
    <citation type="journal article" date="2014" name="Antonie Van Leeuwenhoek">
        <title>Hyphomonas beringensis sp. nov. and Hyphomonas chukchiensis sp. nov., isolated from surface seawater of the Bering Sea and Chukchi Sea.</title>
        <authorList>
            <person name="Li C."/>
            <person name="Lai Q."/>
            <person name="Li G."/>
            <person name="Dong C."/>
            <person name="Wang J."/>
            <person name="Liao Y."/>
            <person name="Shao Z."/>
        </authorList>
    </citation>
    <scope>NUCLEOTIDE SEQUENCE [LARGE SCALE GENOMIC DNA]</scope>
    <source>
        <strain evidence="1 2">VP2</strain>
    </source>
</reference>
<comment type="caution">
    <text evidence="1">The sequence shown here is derived from an EMBL/GenBank/DDBJ whole genome shotgun (WGS) entry which is preliminary data.</text>
</comment>
<name>A0A059F6C9_9PROT</name>
<keyword evidence="2" id="KW-1185">Reference proteome</keyword>
<dbReference type="AlphaFoldDB" id="A0A059F6C9"/>
<proteinExistence type="predicted"/>
<evidence type="ECO:0000313" key="1">
    <source>
        <dbReference type="EMBL" id="KCZ83910.1"/>
    </source>
</evidence>
<sequence>MNDLDQVLRLRASPLEHSIVWLGDKEAFLGFVIANTFFHARAIFQEQADVRYAPHLADLLIRQFSDAEFTGIVRAVVKLGFLDKRTWEPFDEFRAFVSQHLAKLSLAEVTKRDR</sequence>
<dbReference type="RefSeq" id="WP_035584444.1">
    <property type="nucleotide sequence ID" value="NZ_ARYJ01000016.1"/>
</dbReference>